<organism evidence="10 11">
    <name type="scientific">Paraburkholderia edwinii</name>
    <dbReference type="NCBI Taxonomy" id="2861782"/>
    <lineage>
        <taxon>Bacteria</taxon>
        <taxon>Pseudomonadati</taxon>
        <taxon>Pseudomonadota</taxon>
        <taxon>Betaproteobacteria</taxon>
        <taxon>Burkholderiales</taxon>
        <taxon>Burkholderiaceae</taxon>
        <taxon>Paraburkholderia</taxon>
    </lineage>
</organism>
<feature type="domain" description="Four-carbon acid sugar kinase N-terminal" evidence="8">
    <location>
        <begin position="4"/>
        <end position="235"/>
    </location>
</feature>
<reference evidence="10 11" key="1">
    <citation type="submission" date="2021-07" db="EMBL/GenBank/DDBJ databases">
        <title>Paraburkholderia edwinii protects Aspergillus sp. from phenazines by acting as a toxin sponge.</title>
        <authorList>
            <person name="Dahlstrom K.M."/>
            <person name="Newman D.K."/>
        </authorList>
    </citation>
    <scope>NUCLEOTIDE SEQUENCE [LARGE SCALE GENOMIC DNA]</scope>
    <source>
        <strain evidence="10 11">Pe01</strain>
    </source>
</reference>
<evidence type="ECO:0000313" key="10">
    <source>
        <dbReference type="EMBL" id="QYD72546.1"/>
    </source>
</evidence>
<evidence type="ECO:0000259" key="8">
    <source>
        <dbReference type="Pfam" id="PF07005"/>
    </source>
</evidence>
<evidence type="ECO:0000256" key="1">
    <source>
        <dbReference type="ARBA" id="ARBA00005715"/>
    </source>
</evidence>
<evidence type="ECO:0000313" key="11">
    <source>
        <dbReference type="Proteomes" id="UP000826462"/>
    </source>
</evidence>
<evidence type="ECO:0000256" key="5">
    <source>
        <dbReference type="ARBA" id="ARBA00022840"/>
    </source>
</evidence>
<dbReference type="RefSeq" id="WP_219801969.1">
    <property type="nucleotide sequence ID" value="NZ_CP080096.1"/>
</dbReference>
<keyword evidence="2" id="KW-0808">Transferase</keyword>
<feature type="region of interest" description="Disordered" evidence="7">
    <location>
        <begin position="427"/>
        <end position="451"/>
    </location>
</feature>
<evidence type="ECO:0000256" key="6">
    <source>
        <dbReference type="ARBA" id="ARBA00023277"/>
    </source>
</evidence>
<dbReference type="SUPFAM" id="SSF142764">
    <property type="entry name" value="YgbK-like"/>
    <property type="match status" value="1"/>
</dbReference>
<dbReference type="EMBL" id="CP080096">
    <property type="protein sequence ID" value="QYD72546.1"/>
    <property type="molecule type" value="Genomic_DNA"/>
</dbReference>
<evidence type="ECO:0000259" key="9">
    <source>
        <dbReference type="Pfam" id="PF17042"/>
    </source>
</evidence>
<proteinExistence type="inferred from homology"/>
<gene>
    <name evidence="10" type="ORF">KZJ38_22765</name>
</gene>
<keyword evidence="11" id="KW-1185">Reference proteome</keyword>
<sequence>MSMLIVADDLSGAADCAIGFANAGRHTVVALGADEAVEAANDAAAGRVAVIALDTDSRRLAPADAASRAAQAWRVLGGTQGVGTSQRRLYKKIDSTLRGNWVAEVAALQPLAGLAIVAPAFPATGRTVREGRVFVRGVPLGETETWQLEHAGKTADLQPMLEEAGLRTALFDVERMRDLPPDLLAQALAEHARAGVHALIVDAQNEADLNLIARATLVLHEAFFWVGSGGLARELAALPELFGNDAPAPVAPLRREGPILTLVGSLSAVSGAQCALLRERTGMAELVVPPAVLRKVESHPESAQWRAAIGAPLAAGRDLLVRIGRDDAFDPSEGTHLSTALAALVEPHVGHLAGLIATGGETARAMLSQAGIGSLELLSEVEPGVAVAQPSDDVRRLTVVTKAGAFGSDHALYGAWLHLRGLQEATRNGSQADSRRAAHASRAPETNSPLN</sequence>
<name>A0ABX8UU58_9BURK</name>
<dbReference type="GO" id="GO:0016301">
    <property type="term" value="F:kinase activity"/>
    <property type="evidence" value="ECO:0007669"/>
    <property type="project" value="UniProtKB-KW"/>
</dbReference>
<dbReference type="InterPro" id="IPR042213">
    <property type="entry name" value="NBD_C_sf"/>
</dbReference>
<evidence type="ECO:0000256" key="3">
    <source>
        <dbReference type="ARBA" id="ARBA00022741"/>
    </source>
</evidence>
<evidence type="ECO:0000256" key="4">
    <source>
        <dbReference type="ARBA" id="ARBA00022777"/>
    </source>
</evidence>
<dbReference type="InterPro" id="IPR037051">
    <property type="entry name" value="4-carb_acid_sugar_kinase_N_sf"/>
</dbReference>
<dbReference type="InterPro" id="IPR010737">
    <property type="entry name" value="4-carb_acid_sugar_kinase_N"/>
</dbReference>
<evidence type="ECO:0000256" key="7">
    <source>
        <dbReference type="SAM" id="MobiDB-lite"/>
    </source>
</evidence>
<dbReference type="Gene3D" id="3.40.980.20">
    <property type="entry name" value="Four-carbon acid sugar kinase, nucleotide binding domain"/>
    <property type="match status" value="1"/>
</dbReference>
<dbReference type="Pfam" id="PF17042">
    <property type="entry name" value="NBD_C"/>
    <property type="match status" value="1"/>
</dbReference>
<keyword evidence="6" id="KW-0119">Carbohydrate metabolism</keyword>
<keyword evidence="4 10" id="KW-0418">Kinase</keyword>
<protein>
    <submittedName>
        <fullName evidence="10">Four-carbon acid sugar kinase family protein</fullName>
    </submittedName>
</protein>
<keyword evidence="5" id="KW-0067">ATP-binding</keyword>
<dbReference type="InterPro" id="IPR031475">
    <property type="entry name" value="NBD_C"/>
</dbReference>
<dbReference type="Pfam" id="PF07005">
    <property type="entry name" value="SBD_N"/>
    <property type="match status" value="1"/>
</dbReference>
<dbReference type="Gene3D" id="3.40.50.10840">
    <property type="entry name" value="Putative sugar-binding, N-terminal domain"/>
    <property type="match status" value="1"/>
</dbReference>
<keyword evidence="3" id="KW-0547">Nucleotide-binding</keyword>
<evidence type="ECO:0000256" key="2">
    <source>
        <dbReference type="ARBA" id="ARBA00022679"/>
    </source>
</evidence>
<accession>A0ABX8UU58</accession>
<dbReference type="Proteomes" id="UP000826462">
    <property type="component" value="Chromosome 2"/>
</dbReference>
<feature type="domain" description="Four-carbon acid sugar kinase nucleotide binding" evidence="9">
    <location>
        <begin position="260"/>
        <end position="412"/>
    </location>
</feature>
<comment type="similarity">
    <text evidence="1">Belongs to the four-carbon acid sugar kinase family.</text>
</comment>